<name>A0A0P8A5V9_9HYPH</name>
<gene>
    <name evidence="3" type="ORF">GA0071312_0804</name>
    <name evidence="2" type="ORF">HLUCCO17_10245</name>
</gene>
<feature type="region of interest" description="Disordered" evidence="1">
    <location>
        <begin position="295"/>
        <end position="381"/>
    </location>
</feature>
<evidence type="ECO:0000256" key="1">
    <source>
        <dbReference type="SAM" id="MobiDB-lite"/>
    </source>
</evidence>
<sequence length="1187" mass="129842">MRLFPGLPAHCAIGKAGPIRACRAAIVMMIACCGLVLAAVMGAPGLAMAEEPGEVSVRGQQDEGFGRIQLQFGEPVRVEARAANGVMVIAFEEPTVIRSERLAQQMPAYVSVVRHDPDGTGMRMALTQNFNVNVIHAGELVFVDILPERWSGMMPGLPPEVVADLARRARAAEALIAEERERQEEVPIRPLPVRVAELPTLTRLVFEPPVPTAISRRVEEDVFELRFGDPFRLEAERPLAAIPGIDAYEESDPDGNLTVRLLLERGFDARGFHEDDSYIVDIEPREGFEEVVASDLPALPASSPDDELPGADRRAGMPDPIDPEPDDAGDDAPVAADVEDPAPASSVTSIEQLIREQLPEPESGETEDARGRFLPGPDDGVPESLRLDFDFGEAVPAAAFTHGGILRVIFDSRKPLALDPQPEASEAVARLDGILREGRFVTVRFALPEPRLAHLTPHDRGWTLGIDADPDRAAMPVTVRPDIDDSGRHVVAVDLPEVSAVHWIDAPETGMRIAVATAAGEPRNLPRDQRFLEFQLLQTVQGAAVAAIADDLRVRVRDDEVVVSRPRDLLISGTSPAAGEAAPGEISGEAVFEAGPWRDARGGAVRQRLHEQMEAVIEARPSQRGDARLDVARFMLANGLATEAAGVLDVVAQDEPDRRTERRWLLLKAAAAMAMERLDEARALLSHPEHDSDREILLWRAWLDAREGRAQQAIAGFRHGRPLLEAYPDDLQGAMRLSLAESALAEGEINLARREATALAQLAPGSVEPDALHLLEARIDIAIGQPEQALANLARLAEEAARPYAAQAELLRLEHGLARGAVDTDEAIAALERLIVSWRGDEVEVRTLGLLGQLYAEEGRWRDAFVAARNAGAFFPDHPVSRELHDETARIFDEIFLGGRDEALDQVEAVALFFDFREFLPIGRRGDEIVRQLSNRLVELDLIDKATELLRHQVDNRLDGSARATVAARLATLYLMEGEPLAAREVLAETRLPELPESIRQARILLEARALSDLSRTDLALEILADTEGPEVDRLRADILWTAQRWRDAGEAHEALAGRRWQDGDELSRRERTDILRAAIAYTLADEAIALDRLRAKFLDQMMASEDADAFAVASAPDSLDTEAFRTLATRVTSSDTLFDFLEEYRKRFPETALPSRPGDATGVTGSPVPEDEQARLSPGAAPADRG</sequence>
<accession>A0A0P8A5V9</accession>
<organism evidence="2 4">
    <name type="scientific">Saliniramus fredricksonii</name>
    <dbReference type="NCBI Taxonomy" id="1653334"/>
    <lineage>
        <taxon>Bacteria</taxon>
        <taxon>Pseudomonadati</taxon>
        <taxon>Pseudomonadota</taxon>
        <taxon>Alphaproteobacteria</taxon>
        <taxon>Hyphomicrobiales</taxon>
        <taxon>Salinarimonadaceae</taxon>
        <taxon>Saliniramus</taxon>
    </lineage>
</organism>
<dbReference type="OrthoDB" id="7431909at2"/>
<evidence type="ECO:0000313" key="3">
    <source>
        <dbReference type="EMBL" id="SCC79315.1"/>
    </source>
</evidence>
<keyword evidence="5" id="KW-1185">Reference proteome</keyword>
<dbReference type="RefSeq" id="WP_131817701.1">
    <property type="nucleotide sequence ID" value="NZ_FMBM01000001.1"/>
</dbReference>
<feature type="compositionally biased region" description="Low complexity" evidence="1">
    <location>
        <begin position="331"/>
        <end position="344"/>
    </location>
</feature>
<dbReference type="EMBL" id="LJSX01000014">
    <property type="protein sequence ID" value="KPQ10615.1"/>
    <property type="molecule type" value="Genomic_DNA"/>
</dbReference>
<proteinExistence type="predicted"/>
<feature type="region of interest" description="Disordered" evidence="1">
    <location>
        <begin position="1150"/>
        <end position="1187"/>
    </location>
</feature>
<reference evidence="3 5" key="2">
    <citation type="submission" date="2016-08" db="EMBL/GenBank/DDBJ databases">
        <authorList>
            <person name="Varghese N."/>
            <person name="Submissions Spin"/>
        </authorList>
    </citation>
    <scope>NUCLEOTIDE SEQUENCE [LARGE SCALE GENOMIC DNA]</scope>
    <source>
        <strain evidence="3 5">HL-109</strain>
    </source>
</reference>
<protein>
    <recommendedName>
        <fullName evidence="6">Tetratricopeptide repeat protein</fullName>
    </recommendedName>
</protein>
<evidence type="ECO:0000313" key="2">
    <source>
        <dbReference type="EMBL" id="KPQ10615.1"/>
    </source>
</evidence>
<dbReference type="AlphaFoldDB" id="A0A0P8A5V9"/>
<dbReference type="Gene3D" id="1.25.40.10">
    <property type="entry name" value="Tetratricopeptide repeat domain"/>
    <property type="match status" value="1"/>
</dbReference>
<evidence type="ECO:0000313" key="4">
    <source>
        <dbReference type="Proteomes" id="UP000050497"/>
    </source>
</evidence>
<evidence type="ECO:0000313" key="5">
    <source>
        <dbReference type="Proteomes" id="UP000182800"/>
    </source>
</evidence>
<dbReference type="InterPro" id="IPR011990">
    <property type="entry name" value="TPR-like_helical_dom_sf"/>
</dbReference>
<feature type="compositionally biased region" description="Acidic residues" evidence="1">
    <location>
        <begin position="321"/>
        <end position="330"/>
    </location>
</feature>
<dbReference type="STRING" id="1653334.GA0071312_0804"/>
<reference evidence="2 4" key="1">
    <citation type="submission" date="2015-09" db="EMBL/GenBank/DDBJ databases">
        <title>Identification and resolution of microdiversity through metagenomic sequencing of parallel consortia.</title>
        <authorList>
            <person name="Nelson W.C."/>
            <person name="Romine M.F."/>
            <person name="Lindemann S.R."/>
        </authorList>
    </citation>
    <scope>NUCLEOTIDE SEQUENCE [LARGE SCALE GENOMIC DNA]</scope>
    <source>
        <strain evidence="2">HL-109</strain>
    </source>
</reference>
<dbReference type="SUPFAM" id="SSF48452">
    <property type="entry name" value="TPR-like"/>
    <property type="match status" value="1"/>
</dbReference>
<dbReference type="EMBL" id="FMBM01000001">
    <property type="protein sequence ID" value="SCC79315.1"/>
    <property type="molecule type" value="Genomic_DNA"/>
</dbReference>
<comment type="caution">
    <text evidence="2">The sequence shown here is derived from an EMBL/GenBank/DDBJ whole genome shotgun (WGS) entry which is preliminary data.</text>
</comment>
<dbReference type="Proteomes" id="UP000050497">
    <property type="component" value="Unassembled WGS sequence"/>
</dbReference>
<evidence type="ECO:0008006" key="6">
    <source>
        <dbReference type="Google" id="ProtNLM"/>
    </source>
</evidence>
<dbReference type="Proteomes" id="UP000182800">
    <property type="component" value="Unassembled WGS sequence"/>
</dbReference>
<dbReference type="PATRIC" id="fig|1653334.4.peg.3377"/>